<reference evidence="1 2" key="1">
    <citation type="submission" date="2022-06" db="EMBL/GenBank/DDBJ databases">
        <title>Acetobacer genomes from food samples.</title>
        <authorList>
            <person name="Sombolestani A."/>
        </authorList>
    </citation>
    <scope>NUCLEOTIDE SEQUENCE [LARGE SCALE GENOMIC DNA]</scope>
    <source>
        <strain evidence="1 2">R-83285</strain>
    </source>
</reference>
<evidence type="ECO:0000313" key="1">
    <source>
        <dbReference type="EMBL" id="MCP1259065.1"/>
    </source>
</evidence>
<proteinExistence type="predicted"/>
<name>A0ABT1F1K3_9PROT</name>
<gene>
    <name evidence="1" type="ORF">NKW50_10730</name>
</gene>
<dbReference type="RefSeq" id="WP_253544131.1">
    <property type="nucleotide sequence ID" value="NZ_JAMYZY010000020.1"/>
</dbReference>
<evidence type="ECO:0000313" key="2">
    <source>
        <dbReference type="Proteomes" id="UP001523528"/>
    </source>
</evidence>
<keyword evidence="2" id="KW-1185">Reference proteome</keyword>
<organism evidence="1 2">
    <name type="scientific">Acetobacter lambici</name>
    <dbReference type="NCBI Taxonomy" id="1332824"/>
    <lineage>
        <taxon>Bacteria</taxon>
        <taxon>Pseudomonadati</taxon>
        <taxon>Pseudomonadota</taxon>
        <taxon>Alphaproteobacteria</taxon>
        <taxon>Acetobacterales</taxon>
        <taxon>Acetobacteraceae</taxon>
        <taxon>Acetobacter</taxon>
    </lineage>
</organism>
<evidence type="ECO:0008006" key="3">
    <source>
        <dbReference type="Google" id="ProtNLM"/>
    </source>
</evidence>
<comment type="caution">
    <text evidence="1">The sequence shown here is derived from an EMBL/GenBank/DDBJ whole genome shotgun (WGS) entry which is preliminary data.</text>
</comment>
<dbReference type="Proteomes" id="UP001523528">
    <property type="component" value="Unassembled WGS sequence"/>
</dbReference>
<accession>A0ABT1F1K3</accession>
<dbReference type="EMBL" id="JAMYZZ010000020">
    <property type="protein sequence ID" value="MCP1259065.1"/>
    <property type="molecule type" value="Genomic_DNA"/>
</dbReference>
<protein>
    <recommendedName>
        <fullName evidence="3">Phage protein</fullName>
    </recommendedName>
</protein>
<sequence>MADFRIKVDVKAAQRQLSDMAKQIPFAASVALNDLAFQVMRKENSAMSDIFKGPRPFTQRATQVEKKASKSDLTAVVSIRPAQDKYLSPYETGGDHWVGAKGGDGDLLVPVDGKTDAYGQIPRGLIKRLVARPDVFVGTVRGIRGIWQRPPTGNQRSGQRGTKGKLGTVGGKRTGLKLLYAFKSNRPVRKRLGFDQVALELVREQGTKALEAAVEKAIRSAR</sequence>